<comment type="caution">
    <text evidence="12">Lacks conserved residue(s) required for the propagation of feature annotation.</text>
</comment>
<evidence type="ECO:0000256" key="6">
    <source>
        <dbReference type="ARBA" id="ARBA00022741"/>
    </source>
</evidence>
<dbReference type="Gene3D" id="3.40.50.300">
    <property type="entry name" value="P-loop containing nucleotide triphosphate hydrolases"/>
    <property type="match status" value="2"/>
</dbReference>
<keyword evidence="7 12" id="KW-0378">Hydrolase</keyword>
<feature type="binding site" evidence="12">
    <location>
        <begin position="356"/>
        <end position="363"/>
    </location>
    <ligand>
        <name>ATP</name>
        <dbReference type="ChEBI" id="CHEBI:30616"/>
        <label>2</label>
    </ligand>
</feature>
<comment type="domain">
    <text evidence="12">The P-site tRNA interaction motif (PtIM domain) probably interacts with the P-site tRNA(fMet) as well as the 23S rRNA.</text>
</comment>
<evidence type="ECO:0000256" key="1">
    <source>
        <dbReference type="ARBA" id="ARBA00005868"/>
    </source>
</evidence>
<name>A0A5A7NN43_9MICC</name>
<dbReference type="EC" id="3.6.1.-" evidence="12"/>
<keyword evidence="4 12" id="KW-0699">rRNA-binding</keyword>
<dbReference type="GO" id="GO:0000049">
    <property type="term" value="F:tRNA binding"/>
    <property type="evidence" value="ECO:0007669"/>
    <property type="project" value="UniProtKB-UniRule"/>
</dbReference>
<dbReference type="AlphaFoldDB" id="A0A5A7NN43"/>
<dbReference type="NCBIfam" id="NF008775">
    <property type="entry name" value="PRK11819.1"/>
    <property type="match status" value="1"/>
</dbReference>
<dbReference type="PROSITE" id="PS00211">
    <property type="entry name" value="ABC_TRANSPORTER_1"/>
    <property type="match status" value="2"/>
</dbReference>
<organism evidence="15 16">
    <name type="scientific">Zafaria cholistanensis</name>
    <dbReference type="NCBI Taxonomy" id="1682741"/>
    <lineage>
        <taxon>Bacteria</taxon>
        <taxon>Bacillati</taxon>
        <taxon>Actinomycetota</taxon>
        <taxon>Actinomycetes</taxon>
        <taxon>Micrococcales</taxon>
        <taxon>Micrococcaceae</taxon>
        <taxon>Zafaria</taxon>
    </lineage>
</organism>
<evidence type="ECO:0000256" key="8">
    <source>
        <dbReference type="ARBA" id="ARBA00022840"/>
    </source>
</evidence>
<keyword evidence="9 12" id="KW-0810">Translation regulation</keyword>
<dbReference type="GO" id="GO:0005524">
    <property type="term" value="F:ATP binding"/>
    <property type="evidence" value="ECO:0007669"/>
    <property type="project" value="UniProtKB-UniRule"/>
</dbReference>
<dbReference type="Pfam" id="PF12848">
    <property type="entry name" value="ABC_tran_Xtn"/>
    <property type="match status" value="1"/>
</dbReference>
<dbReference type="InterPro" id="IPR027417">
    <property type="entry name" value="P-loop_NTPase"/>
</dbReference>
<dbReference type="GO" id="GO:0019843">
    <property type="term" value="F:rRNA binding"/>
    <property type="evidence" value="ECO:0007669"/>
    <property type="project" value="UniProtKB-UniRule"/>
</dbReference>
<dbReference type="FunFam" id="3.40.50.300:FF:000183">
    <property type="entry name" value="ABC transporter ATP-binding protein yjjK"/>
    <property type="match status" value="1"/>
</dbReference>
<keyword evidence="8 12" id="KW-0067">ATP-binding</keyword>
<dbReference type="RefSeq" id="WP_149955486.1">
    <property type="nucleotide sequence ID" value="NZ_BKDJ01000001.1"/>
</dbReference>
<comment type="catalytic activity">
    <reaction evidence="12">
        <text>ATP + H2O = ADP + phosphate + H(+)</text>
        <dbReference type="Rhea" id="RHEA:13065"/>
        <dbReference type="ChEBI" id="CHEBI:15377"/>
        <dbReference type="ChEBI" id="CHEBI:15378"/>
        <dbReference type="ChEBI" id="CHEBI:30616"/>
        <dbReference type="ChEBI" id="CHEBI:43474"/>
        <dbReference type="ChEBI" id="CHEBI:456216"/>
    </reaction>
</comment>
<keyword evidence="3 12" id="KW-0820">tRNA-binding</keyword>
<evidence type="ECO:0000256" key="13">
    <source>
        <dbReference type="SAM" id="MobiDB-lite"/>
    </source>
</evidence>
<comment type="subunit">
    <text evidence="12">Monomer. Probably contacts ribosomal proteins L1, L5, L33 and S7, the 16S and 23S rRNA and the P-site containing tRNA(fMet).</text>
</comment>
<proteinExistence type="inferred from homology"/>
<evidence type="ECO:0000256" key="9">
    <source>
        <dbReference type="ARBA" id="ARBA00022845"/>
    </source>
</evidence>
<dbReference type="InterPro" id="IPR022374">
    <property type="entry name" value="EttA"/>
</dbReference>
<keyword evidence="2 12" id="KW-0963">Cytoplasm</keyword>
<dbReference type="GO" id="GO:0006412">
    <property type="term" value="P:translation"/>
    <property type="evidence" value="ECO:0007669"/>
    <property type="project" value="UniProtKB-KW"/>
</dbReference>
<dbReference type="InterPro" id="IPR032781">
    <property type="entry name" value="ABC_tran_Xtn"/>
</dbReference>
<dbReference type="FunFam" id="3.40.50.300:FF:000011">
    <property type="entry name" value="Putative ABC transporter ATP-binding component"/>
    <property type="match status" value="1"/>
</dbReference>
<reference evidence="15 16" key="1">
    <citation type="submission" date="2019-09" db="EMBL/GenBank/DDBJ databases">
        <title>Arthrobacter zafarii sp. nov., a moderately thermotolerant and halotolerant actinobacterium isolated from Cholistan desert soil of Pakistan.</title>
        <authorList>
            <person name="Amin A."/>
            <person name="Ahmed I."/>
            <person name="Khalid N."/>
            <person name="Schumann P."/>
            <person name="Busse H.J."/>
            <person name="Khan I.U."/>
            <person name="Li S."/>
            <person name="Li W.J."/>
        </authorList>
    </citation>
    <scope>NUCLEOTIDE SEQUENCE [LARGE SCALE GENOMIC DNA]</scope>
    <source>
        <strain evidence="15 16">NCCP-1664</strain>
    </source>
</reference>
<accession>A0A5A7NN43</accession>
<dbReference type="GO" id="GO:0016887">
    <property type="term" value="F:ATP hydrolysis activity"/>
    <property type="evidence" value="ECO:0007669"/>
    <property type="project" value="UniProtKB-UniRule"/>
</dbReference>
<feature type="compositionally biased region" description="Basic residues" evidence="13">
    <location>
        <begin position="549"/>
        <end position="560"/>
    </location>
</feature>
<comment type="domain">
    <text evidence="12">The arm domain is inserted in the first ABC transporter domain. Probably contacts ribosomal protein L1.</text>
</comment>
<evidence type="ECO:0000256" key="11">
    <source>
        <dbReference type="ARBA" id="ARBA00022917"/>
    </source>
</evidence>
<comment type="caution">
    <text evidence="15">The sequence shown here is derived from an EMBL/GenBank/DDBJ whole genome shotgun (WGS) entry which is preliminary data.</text>
</comment>
<dbReference type="CDD" id="cd03221">
    <property type="entry name" value="ABCF_EF-3"/>
    <property type="match status" value="2"/>
</dbReference>
<feature type="region of interest" description="Disordered" evidence="13">
    <location>
        <begin position="540"/>
        <end position="560"/>
    </location>
</feature>
<dbReference type="PANTHER" id="PTHR43858:SF1">
    <property type="entry name" value="ABC TRANSPORTER-RELATED PROTEIN"/>
    <property type="match status" value="1"/>
</dbReference>
<evidence type="ECO:0000259" key="14">
    <source>
        <dbReference type="PROSITE" id="PS50893"/>
    </source>
</evidence>
<sequence>MAEFIYTMTKARKAVGDKVILDDVSMSFFPGAKIGVVGPNGAGKSTILKIMAGLDTPSNGEARLSPGYSVGILLQEPPLNEEKTVLGNVQEGVGEIYEKITRYNQISEEMSQPDADFDALLEEMGKLQEAIDAADAWDIDSQLEQAMDALRCPPGDSDVSVLSGGERRRVALCKLLLQKPDLLLLDEPTNHLDAESVLWLEQHLQAYPGAVLAVTHDRYFLDHVAQWIAEVDRGKLHPYEGNYSTYLEKKRERLEVQGKKDAKLAKRLSEELDWVRSNAKGRQTKSKARLARYEEMAAEAERTRKLDFEEIQIPPGPRLGSVVIEAKDLVKGFDDRTLIEGLSFSLPRNGIVGVIGPNGVGKSTLFKTIVGMEPLDGGELKVGETVKISYVDQNRAGIDPNKSLWEVVSDGLDYIQVGNVEMPSRAYVSAFGFKGPDQQKKAGVLSGGERNRLNLALTLKQGGNLLLLDEPTNDLDVETLSSLENALLEFPGCAVVISHDRWFLDRVATHILSYEGTEEDPANWYWFEGNFESYEENKVQRLGPDAAKPHRVTHRKLTRD</sequence>
<evidence type="ECO:0000256" key="2">
    <source>
        <dbReference type="ARBA" id="ARBA00022490"/>
    </source>
</evidence>
<evidence type="ECO:0000256" key="10">
    <source>
        <dbReference type="ARBA" id="ARBA00022884"/>
    </source>
</evidence>
<dbReference type="GO" id="GO:0043022">
    <property type="term" value="F:ribosome binding"/>
    <property type="evidence" value="ECO:0007669"/>
    <property type="project" value="UniProtKB-UniRule"/>
</dbReference>
<evidence type="ECO:0000256" key="7">
    <source>
        <dbReference type="ARBA" id="ARBA00022801"/>
    </source>
</evidence>
<feature type="domain" description="ABC transporter" evidence="14">
    <location>
        <begin position="5"/>
        <end position="258"/>
    </location>
</feature>
<feature type="domain" description="ABC transporter" evidence="14">
    <location>
        <begin position="324"/>
        <end position="541"/>
    </location>
</feature>
<dbReference type="InterPro" id="IPR003439">
    <property type="entry name" value="ABC_transporter-like_ATP-bd"/>
</dbReference>
<dbReference type="PROSITE" id="PS50893">
    <property type="entry name" value="ABC_TRANSPORTER_2"/>
    <property type="match status" value="2"/>
</dbReference>
<gene>
    <name evidence="12" type="primary">ettA</name>
    <name evidence="15" type="ORF">NCCP1664_05060</name>
</gene>
<dbReference type="SMART" id="SM00382">
    <property type="entry name" value="AAA"/>
    <property type="match status" value="2"/>
</dbReference>
<evidence type="ECO:0000256" key="4">
    <source>
        <dbReference type="ARBA" id="ARBA00022730"/>
    </source>
</evidence>
<evidence type="ECO:0000256" key="5">
    <source>
        <dbReference type="ARBA" id="ARBA00022737"/>
    </source>
</evidence>
<comment type="function">
    <text evidence="12">A translation factor that gates the progression of the 70S ribosomal initiation complex (IC, containing tRNA(fMet) in the P-site) into the translation elongation cycle by using a mechanism sensitive to the ATP/ADP ratio. Binds to the 70S ribosome E-site where it modulates the state of the translating ribosome during subunit translocation. ATP hydrolysis probably frees it from the ribosome, which can enter the elongation phase.</text>
</comment>
<dbReference type="GO" id="GO:0005737">
    <property type="term" value="C:cytoplasm"/>
    <property type="evidence" value="ECO:0007669"/>
    <property type="project" value="UniProtKB-SubCell"/>
</dbReference>
<keyword evidence="10 12" id="KW-0694">RNA-binding</keyword>
<dbReference type="OrthoDB" id="3239744at2"/>
<comment type="similarity">
    <text evidence="1 12">Belongs to the ABC transporter superfamily. ABCF family. Translational throttle EttA subfamily.</text>
</comment>
<dbReference type="InterPro" id="IPR017871">
    <property type="entry name" value="ABC_transporter-like_CS"/>
</dbReference>
<evidence type="ECO:0000313" key="15">
    <source>
        <dbReference type="EMBL" id="GER22009.1"/>
    </source>
</evidence>
<dbReference type="Proteomes" id="UP000325307">
    <property type="component" value="Unassembled WGS sequence"/>
</dbReference>
<evidence type="ECO:0000256" key="3">
    <source>
        <dbReference type="ARBA" id="ARBA00022555"/>
    </source>
</evidence>
<keyword evidence="16" id="KW-1185">Reference proteome</keyword>
<evidence type="ECO:0000313" key="16">
    <source>
        <dbReference type="Proteomes" id="UP000325307"/>
    </source>
</evidence>
<dbReference type="PANTHER" id="PTHR43858">
    <property type="entry name" value="ENERGY-DEPENDENT TRANSLATIONAL THROTTLE PROTEIN ETTA"/>
    <property type="match status" value="1"/>
</dbReference>
<dbReference type="GO" id="GO:0045900">
    <property type="term" value="P:negative regulation of translational elongation"/>
    <property type="evidence" value="ECO:0007669"/>
    <property type="project" value="UniProtKB-UniRule"/>
</dbReference>
<evidence type="ECO:0000256" key="12">
    <source>
        <dbReference type="HAMAP-Rule" id="MF_00847"/>
    </source>
</evidence>
<comment type="subcellular location">
    <subcellularLocation>
        <location evidence="12">Cytoplasm</location>
    </subcellularLocation>
    <text evidence="12">Associates with ribosomes and polysomes.</text>
</comment>
<dbReference type="InterPro" id="IPR003593">
    <property type="entry name" value="AAA+_ATPase"/>
</dbReference>
<protein>
    <recommendedName>
        <fullName evidence="12">Energy-dependent translational throttle protein EttA</fullName>
        <ecNumber evidence="12">3.6.1.-</ecNumber>
    </recommendedName>
    <alternativeName>
        <fullName evidence="12">Translational regulatory factor EttA</fullName>
    </alternativeName>
</protein>
<dbReference type="Pfam" id="PF00005">
    <property type="entry name" value="ABC_tran"/>
    <property type="match status" value="2"/>
</dbReference>
<feature type="region of interest" description="Arm" evidence="12">
    <location>
        <begin position="94"/>
        <end position="138"/>
    </location>
</feature>
<keyword evidence="5 12" id="KW-0677">Repeat</keyword>
<keyword evidence="6 12" id="KW-0547">Nucleotide-binding</keyword>
<keyword evidence="11 12" id="KW-0648">Protein biosynthesis</keyword>
<dbReference type="HAMAP" id="MF_00847">
    <property type="entry name" value="EttA"/>
    <property type="match status" value="1"/>
</dbReference>
<feature type="binding site" evidence="12">
    <location>
        <begin position="38"/>
        <end position="45"/>
    </location>
    <ligand>
        <name>ATP</name>
        <dbReference type="ChEBI" id="CHEBI:30616"/>
        <label>1</label>
    </ligand>
</feature>
<dbReference type="NCBIfam" id="TIGR03719">
    <property type="entry name" value="ABC_ABC_ChvD"/>
    <property type="match status" value="1"/>
</dbReference>
<dbReference type="SUPFAM" id="SSF52540">
    <property type="entry name" value="P-loop containing nucleoside triphosphate hydrolases"/>
    <property type="match status" value="2"/>
</dbReference>
<dbReference type="EMBL" id="BKDJ01000001">
    <property type="protein sequence ID" value="GER22009.1"/>
    <property type="molecule type" value="Genomic_DNA"/>
</dbReference>